<organism evidence="2 3">
    <name type="scientific">Brucella intermedia LMG 3301</name>
    <dbReference type="NCBI Taxonomy" id="641118"/>
    <lineage>
        <taxon>Bacteria</taxon>
        <taxon>Pseudomonadati</taxon>
        <taxon>Pseudomonadota</taxon>
        <taxon>Alphaproteobacteria</taxon>
        <taxon>Hyphomicrobiales</taxon>
        <taxon>Brucellaceae</taxon>
        <taxon>Brucella/Ochrobactrum group</taxon>
        <taxon>Brucella</taxon>
    </lineage>
</organism>
<dbReference type="Proteomes" id="UP000004386">
    <property type="component" value="Unassembled WGS sequence"/>
</dbReference>
<evidence type="ECO:0000256" key="1">
    <source>
        <dbReference type="SAM" id="MobiDB-lite"/>
    </source>
</evidence>
<proteinExistence type="predicted"/>
<name>C4WFE2_9HYPH</name>
<comment type="caution">
    <text evidence="2">The sequence shown here is derived from an EMBL/GenBank/DDBJ whole genome shotgun (WGS) entry which is preliminary data.</text>
</comment>
<gene>
    <name evidence="2" type="ORF">OINT_1001662</name>
</gene>
<accession>C4WFE2</accession>
<evidence type="ECO:0000313" key="2">
    <source>
        <dbReference type="EMBL" id="EEQ96239.1"/>
    </source>
</evidence>
<reference evidence="2 3" key="1">
    <citation type="submission" date="2009-05" db="EMBL/GenBank/DDBJ databases">
        <authorList>
            <person name="Setubal J.C."/>
            <person name="Boyle S."/>
            <person name="Crasta O.R."/>
            <person name="Gillespie J.J."/>
            <person name="Kenyon R.W."/>
            <person name="Lu J."/>
            <person name="Mane S."/>
            <person name="Nagrani S."/>
            <person name="Shallom J.M."/>
            <person name="Shallom S."/>
            <person name="Shukla M."/>
            <person name="Snyder E.E."/>
            <person name="Sobral B.W."/>
            <person name="Wattam A.R."/>
            <person name="Will R."/>
            <person name="Williams K."/>
            <person name="Yoo H."/>
            <person name="Munk C."/>
            <person name="Tapia R."/>
            <person name="Green L."/>
            <person name="Rogers Y."/>
            <person name="Detter J.C."/>
            <person name="Bruce D."/>
            <person name="Brettin T.S."/>
            <person name="Tsolis R."/>
        </authorList>
    </citation>
    <scope>NUCLEOTIDE SEQUENCE [LARGE SCALE GENOMIC DNA]</scope>
    <source>
        <strain evidence="2 3">LMG 3301</strain>
    </source>
</reference>
<dbReference type="EMBL" id="ACQA01000001">
    <property type="protein sequence ID" value="EEQ96239.1"/>
    <property type="molecule type" value="Genomic_DNA"/>
</dbReference>
<sequence length="61" mass="6856">MVRANQRENFLKGDFIVSGPHWLRHKVGIRGGIRGGDCASRRPSRRLAQPKSSFQAALRVL</sequence>
<dbReference type="AlphaFoldDB" id="C4WFE2"/>
<protein>
    <submittedName>
        <fullName evidence="2">Uncharacterized protein</fullName>
    </submittedName>
</protein>
<feature type="region of interest" description="Disordered" evidence="1">
    <location>
        <begin position="34"/>
        <end position="61"/>
    </location>
</feature>
<evidence type="ECO:0000313" key="3">
    <source>
        <dbReference type="Proteomes" id="UP000004386"/>
    </source>
</evidence>
<dbReference type="HOGENOM" id="CLU_2918120_0_0_5"/>